<protein>
    <submittedName>
        <fullName evidence="2">Glycosyltransferase</fullName>
        <ecNumber evidence="2">2.4.-.-</ecNumber>
    </submittedName>
</protein>
<dbReference type="SUPFAM" id="SSF53448">
    <property type="entry name" value="Nucleotide-diphospho-sugar transferases"/>
    <property type="match status" value="1"/>
</dbReference>
<accession>A0A9D2J292</accession>
<dbReference type="InterPro" id="IPR029044">
    <property type="entry name" value="Nucleotide-diphossugar_trans"/>
</dbReference>
<dbReference type="GO" id="GO:0016757">
    <property type="term" value="F:glycosyltransferase activity"/>
    <property type="evidence" value="ECO:0007669"/>
    <property type="project" value="UniProtKB-KW"/>
</dbReference>
<evidence type="ECO:0000313" key="2">
    <source>
        <dbReference type="EMBL" id="HIZ33084.1"/>
    </source>
</evidence>
<evidence type="ECO:0000313" key="3">
    <source>
        <dbReference type="Proteomes" id="UP000824028"/>
    </source>
</evidence>
<gene>
    <name evidence="2" type="ORF">H9814_05985</name>
</gene>
<evidence type="ECO:0000259" key="1">
    <source>
        <dbReference type="Pfam" id="PF00535"/>
    </source>
</evidence>
<reference evidence="2" key="2">
    <citation type="submission" date="2021-04" db="EMBL/GenBank/DDBJ databases">
        <authorList>
            <person name="Gilroy R."/>
        </authorList>
    </citation>
    <scope>NUCLEOTIDE SEQUENCE</scope>
    <source>
        <strain evidence="2">ChiHjej9B8-1298</strain>
    </source>
</reference>
<reference evidence="2" key="1">
    <citation type="journal article" date="2021" name="PeerJ">
        <title>Extensive microbial diversity within the chicken gut microbiome revealed by metagenomics and culture.</title>
        <authorList>
            <person name="Gilroy R."/>
            <person name="Ravi A."/>
            <person name="Getino M."/>
            <person name="Pursley I."/>
            <person name="Horton D.L."/>
            <person name="Alikhan N.F."/>
            <person name="Baker D."/>
            <person name="Gharbi K."/>
            <person name="Hall N."/>
            <person name="Watson M."/>
            <person name="Adriaenssens E.M."/>
            <person name="Foster-Nyarko E."/>
            <person name="Jarju S."/>
            <person name="Secka A."/>
            <person name="Antonio M."/>
            <person name="Oren A."/>
            <person name="Chaudhuri R.R."/>
            <person name="La Ragione R."/>
            <person name="Hildebrand F."/>
            <person name="Pallen M.J."/>
        </authorList>
    </citation>
    <scope>NUCLEOTIDE SEQUENCE</scope>
    <source>
        <strain evidence="2">ChiHjej9B8-1298</strain>
    </source>
</reference>
<dbReference type="AlphaFoldDB" id="A0A9D2J292"/>
<dbReference type="Pfam" id="PF00535">
    <property type="entry name" value="Glycos_transf_2"/>
    <property type="match status" value="1"/>
</dbReference>
<dbReference type="InterPro" id="IPR050834">
    <property type="entry name" value="Glycosyltransf_2"/>
</dbReference>
<dbReference type="EMBL" id="DXBX01000045">
    <property type="protein sequence ID" value="HIZ33084.1"/>
    <property type="molecule type" value="Genomic_DNA"/>
</dbReference>
<organism evidence="2 3">
    <name type="scientific">Candidatus Bacteroides merdigallinarum</name>
    <dbReference type="NCBI Taxonomy" id="2838473"/>
    <lineage>
        <taxon>Bacteria</taxon>
        <taxon>Pseudomonadati</taxon>
        <taxon>Bacteroidota</taxon>
        <taxon>Bacteroidia</taxon>
        <taxon>Bacteroidales</taxon>
        <taxon>Bacteroidaceae</taxon>
        <taxon>Bacteroides</taxon>
    </lineage>
</organism>
<dbReference type="EC" id="2.4.-.-" evidence="2"/>
<keyword evidence="2" id="KW-0808">Transferase</keyword>
<proteinExistence type="predicted"/>
<sequence>MVNISVIMCTCNGAAYLGEQLDSLLAQTLPPYELVVQDDGSTDGTMDLLRDYQQRHPGLRIRLFANPERVGYNRNFLTAVQRAEGDLIACCDQDDIWHPDKLEVLAREMGDAPLVFHNSTLMTNDRRELGLLHTRPLPPLIPSLGAVLYPRAYGHQMMFRRELLPMLARFADDGISYDYLIYAVAAAQGPLRYVRQSLVQWRRHTAATTFNPSPRKQGKWDGYLRAVEALRLPDNRERTRRYFSVLAERVTFSSPLPAKAVRGMARGSLGALLSVCRLCLRHNREAAPDVQGKMTRRLRAFFLPLFFVRDHGRYIIPLHPSCL</sequence>
<dbReference type="Proteomes" id="UP000824028">
    <property type="component" value="Unassembled WGS sequence"/>
</dbReference>
<dbReference type="Gene3D" id="3.90.550.10">
    <property type="entry name" value="Spore Coat Polysaccharide Biosynthesis Protein SpsA, Chain A"/>
    <property type="match status" value="1"/>
</dbReference>
<name>A0A9D2J292_9BACE</name>
<feature type="domain" description="Glycosyltransferase 2-like" evidence="1">
    <location>
        <begin position="5"/>
        <end position="164"/>
    </location>
</feature>
<comment type="caution">
    <text evidence="2">The sequence shown here is derived from an EMBL/GenBank/DDBJ whole genome shotgun (WGS) entry which is preliminary data.</text>
</comment>
<dbReference type="InterPro" id="IPR001173">
    <property type="entry name" value="Glyco_trans_2-like"/>
</dbReference>
<keyword evidence="2" id="KW-0328">Glycosyltransferase</keyword>
<dbReference type="PANTHER" id="PTHR43685">
    <property type="entry name" value="GLYCOSYLTRANSFERASE"/>
    <property type="match status" value="1"/>
</dbReference>
<dbReference type="PANTHER" id="PTHR43685:SF11">
    <property type="entry name" value="GLYCOSYLTRANSFERASE TAGX-RELATED"/>
    <property type="match status" value="1"/>
</dbReference>